<dbReference type="GO" id="GO:0006457">
    <property type="term" value="P:protein folding"/>
    <property type="evidence" value="ECO:0007669"/>
    <property type="project" value="TreeGrafter"/>
</dbReference>
<dbReference type="EMBL" id="VOIH02000012">
    <property type="protein sequence ID" value="KAF3432264.1"/>
    <property type="molecule type" value="Genomic_DNA"/>
</dbReference>
<accession>A0A8K0GN24</accession>
<dbReference type="GO" id="GO:0005739">
    <property type="term" value="C:mitochondrion"/>
    <property type="evidence" value="ECO:0007669"/>
    <property type="project" value="TreeGrafter"/>
</dbReference>
<dbReference type="AlphaFoldDB" id="A0A8K0GN24"/>
<dbReference type="OrthoDB" id="512667at2759"/>
<evidence type="ECO:0000313" key="1">
    <source>
        <dbReference type="EMBL" id="KAF3432264.1"/>
    </source>
</evidence>
<protein>
    <recommendedName>
        <fullName evidence="3">DNL-type domain-containing protein</fullName>
    </recommendedName>
</protein>
<name>A0A8K0GN24_9ROSA</name>
<organism evidence="1 2">
    <name type="scientific">Rhamnella rubrinervis</name>
    <dbReference type="NCBI Taxonomy" id="2594499"/>
    <lineage>
        <taxon>Eukaryota</taxon>
        <taxon>Viridiplantae</taxon>
        <taxon>Streptophyta</taxon>
        <taxon>Embryophyta</taxon>
        <taxon>Tracheophyta</taxon>
        <taxon>Spermatophyta</taxon>
        <taxon>Magnoliopsida</taxon>
        <taxon>eudicotyledons</taxon>
        <taxon>Gunneridae</taxon>
        <taxon>Pentapetalae</taxon>
        <taxon>rosids</taxon>
        <taxon>fabids</taxon>
        <taxon>Rosales</taxon>
        <taxon>Rhamnaceae</taxon>
        <taxon>rhamnoid group</taxon>
        <taxon>Rhamneae</taxon>
        <taxon>Rhamnella</taxon>
    </lineage>
</organism>
<proteinExistence type="predicted"/>
<keyword evidence="2" id="KW-1185">Reference proteome</keyword>
<comment type="caution">
    <text evidence="1">The sequence shown here is derived from an EMBL/GenBank/DDBJ whole genome shotgun (WGS) entry which is preliminary data.</text>
</comment>
<dbReference type="GO" id="GO:0050821">
    <property type="term" value="P:protein stabilization"/>
    <property type="evidence" value="ECO:0007669"/>
    <property type="project" value="TreeGrafter"/>
</dbReference>
<reference evidence="1" key="1">
    <citation type="submission" date="2020-03" db="EMBL/GenBank/DDBJ databases">
        <title>A high-quality chromosome-level genome assembly of a woody plant with both climbing and erect habits, Rhamnella rubrinervis.</title>
        <authorList>
            <person name="Lu Z."/>
            <person name="Yang Y."/>
            <person name="Zhu X."/>
            <person name="Sun Y."/>
        </authorList>
    </citation>
    <scope>NUCLEOTIDE SEQUENCE</scope>
    <source>
        <strain evidence="1">BYM</strain>
        <tissue evidence="1">Leaf</tissue>
    </source>
</reference>
<sequence length="156" mass="17041">MAATASTCRLSTACSSSFTFTTHTKRPMNSLTLFNSCKPFPASKTIPTISLSLTRSKVLHTKTVPSKRVCKVLAVSGLANGDSETHPESITSDSKEDATIDIKLPRRSLLVLFTCDSCGERTKRLVNRLAYERGLVFVQDNHAYVVLMPGYAKIAL</sequence>
<dbReference type="PANTHER" id="PTHR20922:SF19">
    <property type="entry name" value="F24J5.3"/>
    <property type="match status" value="1"/>
</dbReference>
<dbReference type="PANTHER" id="PTHR20922">
    <property type="entry name" value="DNL-TYPE ZINC FINGER PROTEIN"/>
    <property type="match status" value="1"/>
</dbReference>
<dbReference type="InterPro" id="IPR024158">
    <property type="entry name" value="Mt_import_TIM15"/>
</dbReference>
<evidence type="ECO:0008006" key="3">
    <source>
        <dbReference type="Google" id="ProtNLM"/>
    </source>
</evidence>
<evidence type="ECO:0000313" key="2">
    <source>
        <dbReference type="Proteomes" id="UP000796880"/>
    </source>
</evidence>
<gene>
    <name evidence="1" type="ORF">FNV43_RR27003</name>
</gene>
<dbReference type="GO" id="GO:0051087">
    <property type="term" value="F:protein-folding chaperone binding"/>
    <property type="evidence" value="ECO:0007669"/>
    <property type="project" value="TreeGrafter"/>
</dbReference>
<dbReference type="GO" id="GO:0030150">
    <property type="term" value="P:protein import into mitochondrial matrix"/>
    <property type="evidence" value="ECO:0007669"/>
    <property type="project" value="TreeGrafter"/>
</dbReference>
<dbReference type="Proteomes" id="UP000796880">
    <property type="component" value="Unassembled WGS sequence"/>
</dbReference>